<dbReference type="GO" id="GO:0016020">
    <property type="term" value="C:membrane"/>
    <property type="evidence" value="ECO:0007669"/>
    <property type="project" value="InterPro"/>
</dbReference>
<reference evidence="2 3" key="1">
    <citation type="submission" date="2015-12" db="EMBL/GenBank/DDBJ databases">
        <title>Draft genome of Thermovenabulum gondwanense isolated from a red thermophilic microbial mat colonisisng an outflow channel of a bore well.</title>
        <authorList>
            <person name="Patel B.K."/>
        </authorList>
    </citation>
    <scope>NUCLEOTIDE SEQUENCE [LARGE SCALE GENOMIC DNA]</scope>
    <source>
        <strain evidence="2 3">R270</strain>
    </source>
</reference>
<dbReference type="RefSeq" id="WP_068748467.1">
    <property type="nucleotide sequence ID" value="NZ_LOHZ01000030.1"/>
</dbReference>
<proteinExistence type="predicted"/>
<dbReference type="Proteomes" id="UP000075737">
    <property type="component" value="Unassembled WGS sequence"/>
</dbReference>
<organism evidence="2 3">
    <name type="scientific">Thermovenabulum gondwanense</name>
    <dbReference type="NCBI Taxonomy" id="520767"/>
    <lineage>
        <taxon>Bacteria</taxon>
        <taxon>Bacillati</taxon>
        <taxon>Bacillota</taxon>
        <taxon>Clostridia</taxon>
        <taxon>Thermosediminibacterales</taxon>
        <taxon>Thermosediminibacteraceae</taxon>
        <taxon>Thermovenabulum</taxon>
    </lineage>
</organism>
<evidence type="ECO:0000259" key="1">
    <source>
        <dbReference type="Pfam" id="PF09648"/>
    </source>
</evidence>
<accession>A0A162MIL6</accession>
<dbReference type="EMBL" id="LOHZ01000030">
    <property type="protein sequence ID" value="KYO66155.1"/>
    <property type="molecule type" value="Genomic_DNA"/>
</dbReference>
<gene>
    <name evidence="2" type="ORF">ATZ99_13470</name>
</gene>
<evidence type="ECO:0000313" key="2">
    <source>
        <dbReference type="EMBL" id="KYO66155.1"/>
    </source>
</evidence>
<name>A0A162MIL6_9FIRM</name>
<dbReference type="InterPro" id="IPR018604">
    <property type="entry name" value="YycI-like"/>
</dbReference>
<dbReference type="AlphaFoldDB" id="A0A162MIL6"/>
<evidence type="ECO:0000313" key="3">
    <source>
        <dbReference type="Proteomes" id="UP000075737"/>
    </source>
</evidence>
<dbReference type="STRING" id="520767.ATZ99_13470"/>
<comment type="caution">
    <text evidence="2">The sequence shown here is derived from an EMBL/GenBank/DDBJ whole genome shotgun (WGS) entry which is preliminary data.</text>
</comment>
<dbReference type="Pfam" id="PF09648">
    <property type="entry name" value="YycI"/>
    <property type="match status" value="1"/>
</dbReference>
<protein>
    <recommendedName>
        <fullName evidence="1">Regulatory protein YycH-like domain-containing protein</fullName>
    </recommendedName>
</protein>
<keyword evidence="3" id="KW-1185">Reference proteome</keyword>
<dbReference type="OrthoDB" id="2388036at2"/>
<feature type="domain" description="Regulatory protein YycH-like" evidence="1">
    <location>
        <begin position="100"/>
        <end position="237"/>
    </location>
</feature>
<sequence length="242" mass="28361">MDWKKAITILAVSFFLVNLFMAANLYMRDVINERISGFNTSLEVMNLLKEKGISVKGSLPSKGQDAWWLEVEPRENIMMEGYSREVERGFWNMDAAEVRKIARNFVQEKVGMPSDARFFKQEFDRELKEYRVDFLQVYRDIPIYNSYIKVRIRADGRILVEKNWLKIEGFKGKKREVVLPVVALLKVAELKGRDKPIFVTSIKEGYFSKPVNGEKWQIPPVWRVELDDGEVFYINAFTGERE</sequence>